<dbReference type="GO" id="GO:0046872">
    <property type="term" value="F:metal ion binding"/>
    <property type="evidence" value="ECO:0007669"/>
    <property type="project" value="UniProtKB-KW"/>
</dbReference>
<dbReference type="HOGENOM" id="CLU_023081_7_0_6"/>
<evidence type="ECO:0000256" key="4">
    <source>
        <dbReference type="ARBA" id="ARBA00023004"/>
    </source>
</evidence>
<proteinExistence type="predicted"/>
<evidence type="ECO:0000256" key="1">
    <source>
        <dbReference type="ARBA" id="ARBA00022485"/>
    </source>
</evidence>
<evidence type="ECO:0000259" key="6">
    <source>
        <dbReference type="Pfam" id="PF02754"/>
    </source>
</evidence>
<reference evidence="7 8" key="1">
    <citation type="journal article" date="2009" name="J. Bacteriol.">
        <title>Draft genome sequence of the extremely acidophilic bacterium Acidithiobacillus caldus ATCC 51756 reveals metabolic versatility in the genus Acidithiobacillus.</title>
        <authorList>
            <person name="Valdes J."/>
            <person name="Quatrini R."/>
            <person name="Hallberg K."/>
            <person name="Dopson M."/>
            <person name="Valenzuela P.D."/>
            <person name="Holmes D.S."/>
        </authorList>
    </citation>
    <scope>NUCLEOTIDE SEQUENCE [LARGE SCALE GENOMIC DNA]</scope>
    <source>
        <strain evidence="8">ATCC 51756 / DSM 8584 / KU</strain>
    </source>
</reference>
<evidence type="ECO:0000256" key="2">
    <source>
        <dbReference type="ARBA" id="ARBA00022723"/>
    </source>
</evidence>
<dbReference type="KEGG" id="acz:Acaty_c0854"/>
<sequence length="456" mass="51534">MAADQSNASAKAPADKTPYRHPIPWQSEEFFQHDKLDAELERVFDICHTCRRCVSLCQAFPTLFDLIDNSPTLELDGVDKKDFYKVAEQCFLCDLCFMTKCPYVPPHEWEVDFPHLMLRAKAVHYREHGASLRDQALTSTDLLGHLAGIPVVSATINRLNRSPRVRASMEQAIGIAKDAPLPDFAEEIARPRLTQLLAEDGEVEVRAGERTSGKVALFTTCYGEHNDPTIATDLARVYRHNGIALRLVEKERCCGMPKLELGDLEAVRRAKEANVPQLLRLVEDGFDIVAPIPSCVLMFKQELPLLFPDDADVRRVQSRIFDPMEYLSLRHREGLLRTDFKHSLGRVMHHAACHQRVQNIGAKAREILSLIPDTEVEVIERCSGHDGTYTVKAEFHAHACKIGRPIARQMKEAGPDHWGSDCPLAAEQIRELWGMDEAPRPKTPWRMLAYAYGLED</sequence>
<keyword evidence="1" id="KW-0004">4Fe-4S</keyword>
<keyword evidence="4" id="KW-0408">Iron</keyword>
<dbReference type="PANTHER" id="PTHR32479">
    <property type="entry name" value="GLYCOLATE OXIDASE IRON-SULFUR SUBUNIT"/>
    <property type="match status" value="1"/>
</dbReference>
<dbReference type="AlphaFoldDB" id="A0A059ZXN0"/>
<keyword evidence="3" id="KW-0677">Repeat</keyword>
<dbReference type="Pfam" id="PF02754">
    <property type="entry name" value="CCG"/>
    <property type="match status" value="1"/>
</dbReference>
<dbReference type="Proteomes" id="UP000005522">
    <property type="component" value="Chromosome"/>
</dbReference>
<dbReference type="eggNOG" id="COG0247">
    <property type="taxonomic scope" value="Bacteria"/>
</dbReference>
<accession>A0A059ZXN0</accession>
<evidence type="ECO:0000256" key="3">
    <source>
        <dbReference type="ARBA" id="ARBA00022737"/>
    </source>
</evidence>
<dbReference type="GO" id="GO:0016491">
    <property type="term" value="F:oxidoreductase activity"/>
    <property type="evidence" value="ECO:0007669"/>
    <property type="project" value="UniProtKB-ARBA"/>
</dbReference>
<dbReference type="GeneID" id="92930889"/>
<dbReference type="InterPro" id="IPR004017">
    <property type="entry name" value="Cys_rich_dom"/>
</dbReference>
<gene>
    <name evidence="7" type="ORF">Acaty_c0854</name>
</gene>
<evidence type="ECO:0000256" key="5">
    <source>
        <dbReference type="ARBA" id="ARBA00023014"/>
    </source>
</evidence>
<name>A0A059ZXN0_ACICK</name>
<keyword evidence="2" id="KW-0479">Metal-binding</keyword>
<dbReference type="RefSeq" id="WP_004867817.1">
    <property type="nucleotide sequence ID" value="NZ_CP005986.1"/>
</dbReference>
<keyword evidence="5" id="KW-0411">Iron-sulfur</keyword>
<feature type="domain" description="Cysteine-rich" evidence="6">
    <location>
        <begin position="215"/>
        <end position="300"/>
    </location>
</feature>
<protein>
    <submittedName>
        <fullName evidence="7">Fe-S oxidoreductase-like protein</fullName>
    </submittedName>
</protein>
<evidence type="ECO:0000313" key="7">
    <source>
        <dbReference type="EMBL" id="AIA54731.1"/>
    </source>
</evidence>
<dbReference type="EMBL" id="CP005986">
    <property type="protein sequence ID" value="AIA54731.1"/>
    <property type="molecule type" value="Genomic_DNA"/>
</dbReference>
<dbReference type="PANTHER" id="PTHR32479:SF19">
    <property type="entry name" value="ANAEROBIC GLYCEROL-3-PHOSPHATE DEHYDROGENASE SUBUNIT C"/>
    <property type="match status" value="1"/>
</dbReference>
<dbReference type="GO" id="GO:0051539">
    <property type="term" value="F:4 iron, 4 sulfur cluster binding"/>
    <property type="evidence" value="ECO:0007669"/>
    <property type="project" value="UniProtKB-KW"/>
</dbReference>
<organism evidence="7 8">
    <name type="scientific">Acidithiobacillus caldus (strain ATCC 51756 / DSM 8584 / KU)</name>
    <dbReference type="NCBI Taxonomy" id="637389"/>
    <lineage>
        <taxon>Bacteria</taxon>
        <taxon>Pseudomonadati</taxon>
        <taxon>Pseudomonadota</taxon>
        <taxon>Acidithiobacillia</taxon>
        <taxon>Acidithiobacillales</taxon>
        <taxon>Acidithiobacillaceae</taxon>
        <taxon>Acidithiobacillus</taxon>
    </lineage>
</organism>
<evidence type="ECO:0000313" key="8">
    <source>
        <dbReference type="Proteomes" id="UP000005522"/>
    </source>
</evidence>